<dbReference type="EMBL" id="JAGKQM010000019">
    <property type="protein sequence ID" value="KAH0857000.1"/>
    <property type="molecule type" value="Genomic_DNA"/>
</dbReference>
<proteinExistence type="predicted"/>
<organism evidence="2 3">
    <name type="scientific">Brassica napus</name>
    <name type="common">Rape</name>
    <dbReference type="NCBI Taxonomy" id="3708"/>
    <lineage>
        <taxon>Eukaryota</taxon>
        <taxon>Viridiplantae</taxon>
        <taxon>Streptophyta</taxon>
        <taxon>Embryophyta</taxon>
        <taxon>Tracheophyta</taxon>
        <taxon>Spermatophyta</taxon>
        <taxon>Magnoliopsida</taxon>
        <taxon>eudicotyledons</taxon>
        <taxon>Gunneridae</taxon>
        <taxon>Pentapetalae</taxon>
        <taxon>rosids</taxon>
        <taxon>malvids</taxon>
        <taxon>Brassicales</taxon>
        <taxon>Brassicaceae</taxon>
        <taxon>Brassiceae</taxon>
        <taxon>Brassica</taxon>
    </lineage>
</organism>
<keyword evidence="3" id="KW-1185">Reference proteome</keyword>
<dbReference type="PANTHER" id="PTHR31876:SF23">
    <property type="entry name" value="PROTEIN LIKE COV 3"/>
    <property type="match status" value="1"/>
</dbReference>
<evidence type="ECO:0008006" key="4">
    <source>
        <dbReference type="Google" id="ProtNLM"/>
    </source>
</evidence>
<reference evidence="2 3" key="1">
    <citation type="submission" date="2021-05" db="EMBL/GenBank/DDBJ databases">
        <title>Genome Assembly of Synthetic Allotetraploid Brassica napus Reveals Homoeologous Exchanges between Subgenomes.</title>
        <authorList>
            <person name="Davis J.T."/>
        </authorList>
    </citation>
    <scope>NUCLEOTIDE SEQUENCE [LARGE SCALE GENOMIC DNA]</scope>
    <source>
        <strain evidence="3">cv. Da-Ae</strain>
        <tissue evidence="2">Seedling</tissue>
    </source>
</reference>
<dbReference type="InterPro" id="IPR007462">
    <property type="entry name" value="COV1-like"/>
</dbReference>
<dbReference type="Proteomes" id="UP000824890">
    <property type="component" value="Unassembled WGS sequence"/>
</dbReference>
<feature type="transmembrane region" description="Helical" evidence="1">
    <location>
        <begin position="7"/>
        <end position="28"/>
    </location>
</feature>
<name>A0ABQ7XM42_BRANA</name>
<protein>
    <recommendedName>
        <fullName evidence="4">Rhomboid-like protein</fullName>
    </recommendedName>
</protein>
<evidence type="ECO:0000256" key="1">
    <source>
        <dbReference type="SAM" id="Phobius"/>
    </source>
</evidence>
<keyword evidence="1" id="KW-1133">Transmembrane helix</keyword>
<dbReference type="PANTHER" id="PTHR31876">
    <property type="entry name" value="COV-LIKE PROTEIN 1"/>
    <property type="match status" value="1"/>
</dbReference>
<gene>
    <name evidence="2" type="ORF">HID58_085261</name>
</gene>
<keyword evidence="1" id="KW-0472">Membrane</keyword>
<evidence type="ECO:0000313" key="3">
    <source>
        <dbReference type="Proteomes" id="UP000824890"/>
    </source>
</evidence>
<comment type="caution">
    <text evidence="2">The sequence shown here is derived from an EMBL/GenBank/DDBJ whole genome shotgun (WGS) entry which is preliminary data.</text>
</comment>
<evidence type="ECO:0000313" key="2">
    <source>
        <dbReference type="EMBL" id="KAH0857000.1"/>
    </source>
</evidence>
<sequence length="132" mass="14821">MGLISTFLNDCVILLPIAVTFYFTWWFIHFFSPNLLTHLGINMFGLGFFDIHHIHLPELHFSALENGLSRKCPSSATSTPLLNKSAELSHQLRCIQGGSDYQASHLGEYAFGFITSTVILRSRANTIMLGKF</sequence>
<keyword evidence="1" id="KW-0812">Transmembrane</keyword>
<accession>A0ABQ7XM42</accession>